<accession>A0A5B0QCY2</accession>
<keyword evidence="1" id="KW-0732">Signal</keyword>
<dbReference type="AlphaFoldDB" id="A0A5B0QCY2"/>
<keyword evidence="3" id="KW-1185">Reference proteome</keyword>
<proteinExistence type="predicted"/>
<evidence type="ECO:0000313" key="2">
    <source>
        <dbReference type="EMBL" id="KAA1110995.1"/>
    </source>
</evidence>
<dbReference type="Proteomes" id="UP000324748">
    <property type="component" value="Unassembled WGS sequence"/>
</dbReference>
<sequence>MKASILELVIFTAMLVGPSFATELNLPTVCSICKAKTHIERHCPDRPRHPAPN</sequence>
<reference evidence="2 3" key="1">
    <citation type="submission" date="2019-05" db="EMBL/GenBank/DDBJ databases">
        <title>Emergence of the Ug99 lineage of the wheat stem rust pathogen through somatic hybridization.</title>
        <authorList>
            <person name="Li F."/>
            <person name="Upadhyaya N.M."/>
            <person name="Sperschneider J."/>
            <person name="Matny O."/>
            <person name="Nguyen-Phuc H."/>
            <person name="Mago R."/>
            <person name="Raley C."/>
            <person name="Miller M.E."/>
            <person name="Silverstein K.A.T."/>
            <person name="Henningsen E."/>
            <person name="Hirsch C.D."/>
            <person name="Visser B."/>
            <person name="Pretorius Z.A."/>
            <person name="Steffenson B.J."/>
            <person name="Schwessinger B."/>
            <person name="Dodds P.N."/>
            <person name="Figueroa M."/>
        </authorList>
    </citation>
    <scope>NUCLEOTIDE SEQUENCE [LARGE SCALE GENOMIC DNA]</scope>
    <source>
        <strain evidence="2">21-0</strain>
    </source>
</reference>
<gene>
    <name evidence="2" type="ORF">PGT21_035490</name>
</gene>
<protein>
    <submittedName>
        <fullName evidence="2">Uncharacterized protein</fullName>
    </submittedName>
</protein>
<feature type="signal peptide" evidence="1">
    <location>
        <begin position="1"/>
        <end position="21"/>
    </location>
</feature>
<dbReference type="EMBL" id="VSWC01000027">
    <property type="protein sequence ID" value="KAA1110995.1"/>
    <property type="molecule type" value="Genomic_DNA"/>
</dbReference>
<evidence type="ECO:0000256" key="1">
    <source>
        <dbReference type="SAM" id="SignalP"/>
    </source>
</evidence>
<name>A0A5B0QCY2_PUCGR</name>
<comment type="caution">
    <text evidence="2">The sequence shown here is derived from an EMBL/GenBank/DDBJ whole genome shotgun (WGS) entry which is preliminary data.</text>
</comment>
<evidence type="ECO:0000313" key="3">
    <source>
        <dbReference type="Proteomes" id="UP000324748"/>
    </source>
</evidence>
<organism evidence="2 3">
    <name type="scientific">Puccinia graminis f. sp. tritici</name>
    <dbReference type="NCBI Taxonomy" id="56615"/>
    <lineage>
        <taxon>Eukaryota</taxon>
        <taxon>Fungi</taxon>
        <taxon>Dikarya</taxon>
        <taxon>Basidiomycota</taxon>
        <taxon>Pucciniomycotina</taxon>
        <taxon>Pucciniomycetes</taxon>
        <taxon>Pucciniales</taxon>
        <taxon>Pucciniaceae</taxon>
        <taxon>Puccinia</taxon>
    </lineage>
</organism>
<feature type="chain" id="PRO_5022726266" evidence="1">
    <location>
        <begin position="22"/>
        <end position="53"/>
    </location>
</feature>